<dbReference type="InterPro" id="IPR057670">
    <property type="entry name" value="SH3_retrovirus"/>
</dbReference>
<dbReference type="PANTHER" id="PTHR42648:SF18">
    <property type="entry name" value="RETROTRANSPOSON, UNCLASSIFIED-LIKE PROTEIN"/>
    <property type="match status" value="1"/>
</dbReference>
<evidence type="ECO:0000313" key="4">
    <source>
        <dbReference type="EMBL" id="GEU41145.1"/>
    </source>
</evidence>
<protein>
    <recommendedName>
        <fullName evidence="3">Integrase catalytic domain-containing protein</fullName>
    </recommendedName>
</protein>
<organism evidence="4">
    <name type="scientific">Tanacetum cinerariifolium</name>
    <name type="common">Dalmatian daisy</name>
    <name type="synonym">Chrysanthemum cinerariifolium</name>
    <dbReference type="NCBI Taxonomy" id="118510"/>
    <lineage>
        <taxon>Eukaryota</taxon>
        <taxon>Viridiplantae</taxon>
        <taxon>Streptophyta</taxon>
        <taxon>Embryophyta</taxon>
        <taxon>Tracheophyta</taxon>
        <taxon>Spermatophyta</taxon>
        <taxon>Magnoliopsida</taxon>
        <taxon>eudicotyledons</taxon>
        <taxon>Gunneridae</taxon>
        <taxon>Pentapetalae</taxon>
        <taxon>asterids</taxon>
        <taxon>campanulids</taxon>
        <taxon>Asterales</taxon>
        <taxon>Asteraceae</taxon>
        <taxon>Asteroideae</taxon>
        <taxon>Anthemideae</taxon>
        <taxon>Anthemidinae</taxon>
        <taxon>Tanacetum</taxon>
    </lineage>
</organism>
<name>A0A6L2JZ75_TANCI</name>
<dbReference type="SUPFAM" id="SSF56672">
    <property type="entry name" value="DNA/RNA polymerases"/>
    <property type="match status" value="1"/>
</dbReference>
<dbReference type="PROSITE" id="PS50994">
    <property type="entry name" value="INTEGRASE"/>
    <property type="match status" value="1"/>
</dbReference>
<keyword evidence="1" id="KW-0479">Metal-binding</keyword>
<evidence type="ECO:0000256" key="1">
    <source>
        <dbReference type="ARBA" id="ARBA00022723"/>
    </source>
</evidence>
<dbReference type="InterPro" id="IPR012337">
    <property type="entry name" value="RNaseH-like_sf"/>
</dbReference>
<sequence>MSVAQTPEQNGVVERRNRILVEAARTMLSAAKVPLFFWAEAIATACFTQNRSLVIPRHEKTPYHIINGQKPSVNFFHIFGSLWYIVIDGDNLDKMKEKGDACIFVGYSNHSRGYRVYNKRTGLIVETIHVNFDELPQMASDHISSDPVQHCPTAALEQDSLSPVLSESSDIHAVDAPDLCQLQSITTSTSTTVDVDTPPLNIQTTHETTSQAPTVTTTKNINQAKTHEEIAQVNEDEFINIFITPEGINFEESFALVARLKAVRLFIVYAAYKSFHVYQMYVKTAFLNGHLKEKVYVNQPDRFVDPHHPDKVYHLKRHCSIDPTLFITKHKDDILLVQIYVDDIIFGSTKPKLIKKFKKLMHNKFEMFMMGELKFFLGIQIDQSPRGIFINQAKYDEILKKHSMTSYDSIGTLVATKPLDDDLSGTPIDQMKYRSMVGALMYLTASRPDIVHATCYCARYQARPTKKHLKEV</sequence>
<dbReference type="GO" id="GO:0015074">
    <property type="term" value="P:DNA integration"/>
    <property type="evidence" value="ECO:0007669"/>
    <property type="project" value="InterPro"/>
</dbReference>
<dbReference type="PANTHER" id="PTHR42648">
    <property type="entry name" value="TRANSPOSASE, PUTATIVE-RELATED"/>
    <property type="match status" value="1"/>
</dbReference>
<accession>A0A6L2JZ75</accession>
<dbReference type="Gene3D" id="3.30.420.10">
    <property type="entry name" value="Ribonuclease H-like superfamily/Ribonuclease H"/>
    <property type="match status" value="1"/>
</dbReference>
<proteinExistence type="predicted"/>
<reference evidence="4" key="1">
    <citation type="journal article" date="2019" name="Sci. Rep.">
        <title>Draft genome of Tanacetum cinerariifolium, the natural source of mosquito coil.</title>
        <authorList>
            <person name="Yamashiro T."/>
            <person name="Shiraishi A."/>
            <person name="Satake H."/>
            <person name="Nakayama K."/>
        </authorList>
    </citation>
    <scope>NUCLEOTIDE SEQUENCE</scope>
</reference>
<dbReference type="GO" id="GO:0046872">
    <property type="term" value="F:metal ion binding"/>
    <property type="evidence" value="ECO:0007669"/>
    <property type="project" value="UniProtKB-KW"/>
</dbReference>
<gene>
    <name evidence="4" type="ORF">Tci_013123</name>
</gene>
<evidence type="ECO:0000259" key="3">
    <source>
        <dbReference type="PROSITE" id="PS50994"/>
    </source>
</evidence>
<comment type="caution">
    <text evidence="4">The sequence shown here is derived from an EMBL/GenBank/DDBJ whole genome shotgun (WGS) entry which is preliminary data.</text>
</comment>
<feature type="domain" description="Integrase catalytic" evidence="3">
    <location>
        <begin position="1"/>
        <end position="70"/>
    </location>
</feature>
<dbReference type="AlphaFoldDB" id="A0A6L2JZ75"/>
<dbReference type="GO" id="GO:0016787">
    <property type="term" value="F:hydrolase activity"/>
    <property type="evidence" value="ECO:0007669"/>
    <property type="project" value="UniProtKB-KW"/>
</dbReference>
<evidence type="ECO:0000256" key="2">
    <source>
        <dbReference type="ARBA" id="ARBA00022801"/>
    </source>
</evidence>
<dbReference type="InterPro" id="IPR043502">
    <property type="entry name" value="DNA/RNA_pol_sf"/>
</dbReference>
<dbReference type="InterPro" id="IPR013103">
    <property type="entry name" value="RVT_2"/>
</dbReference>
<dbReference type="SUPFAM" id="SSF53098">
    <property type="entry name" value="Ribonuclease H-like"/>
    <property type="match status" value="1"/>
</dbReference>
<dbReference type="InterPro" id="IPR001584">
    <property type="entry name" value="Integrase_cat-core"/>
</dbReference>
<dbReference type="InterPro" id="IPR036397">
    <property type="entry name" value="RNaseH_sf"/>
</dbReference>
<dbReference type="InterPro" id="IPR039537">
    <property type="entry name" value="Retrotran_Ty1/copia-like"/>
</dbReference>
<dbReference type="Pfam" id="PF07727">
    <property type="entry name" value="RVT_2"/>
    <property type="match status" value="2"/>
</dbReference>
<dbReference type="Pfam" id="PF25597">
    <property type="entry name" value="SH3_retrovirus"/>
    <property type="match status" value="1"/>
</dbReference>
<dbReference type="GO" id="GO:0003676">
    <property type="term" value="F:nucleic acid binding"/>
    <property type="evidence" value="ECO:0007669"/>
    <property type="project" value="InterPro"/>
</dbReference>
<dbReference type="EMBL" id="BKCJ010001398">
    <property type="protein sequence ID" value="GEU41145.1"/>
    <property type="molecule type" value="Genomic_DNA"/>
</dbReference>
<keyword evidence="2" id="KW-0378">Hydrolase</keyword>